<dbReference type="Pfam" id="PF02913">
    <property type="entry name" value="FAD-oxidase_C"/>
    <property type="match status" value="1"/>
</dbReference>
<feature type="domain" description="FAD-binding PCMH-type" evidence="9">
    <location>
        <begin position="57"/>
        <end position="234"/>
    </location>
</feature>
<dbReference type="InterPro" id="IPR016169">
    <property type="entry name" value="FAD-bd_PCMH_sub2"/>
</dbReference>
<evidence type="ECO:0000256" key="3">
    <source>
        <dbReference type="ARBA" id="ARBA00022630"/>
    </source>
</evidence>
<dbReference type="AlphaFoldDB" id="A0A6A5YX22"/>
<dbReference type="PANTHER" id="PTHR11748">
    <property type="entry name" value="D-LACTATE DEHYDROGENASE"/>
    <property type="match status" value="1"/>
</dbReference>
<dbReference type="SUPFAM" id="SSF55103">
    <property type="entry name" value="FAD-linked oxidases, C-terminal domain"/>
    <property type="match status" value="1"/>
</dbReference>
<dbReference type="Gene3D" id="1.10.45.10">
    <property type="entry name" value="Vanillyl-alcohol Oxidase, Chain A, domain 4"/>
    <property type="match status" value="1"/>
</dbReference>
<comment type="catalytic activity">
    <reaction evidence="7">
        <text>(R)-lactate + 2 Fe(III)-[cytochrome c] = 2 Fe(II)-[cytochrome c] + pyruvate + 2 H(+)</text>
        <dbReference type="Rhea" id="RHEA:13521"/>
        <dbReference type="Rhea" id="RHEA-COMP:10350"/>
        <dbReference type="Rhea" id="RHEA-COMP:14399"/>
        <dbReference type="ChEBI" id="CHEBI:15361"/>
        <dbReference type="ChEBI" id="CHEBI:15378"/>
        <dbReference type="ChEBI" id="CHEBI:16004"/>
        <dbReference type="ChEBI" id="CHEBI:29033"/>
        <dbReference type="ChEBI" id="CHEBI:29034"/>
        <dbReference type="EC" id="1.1.2.4"/>
    </reaction>
</comment>
<dbReference type="FunFam" id="3.30.465.10:FF:000014">
    <property type="entry name" value="D-lactate dehydrogenase (Cytochrome), putative"/>
    <property type="match status" value="1"/>
</dbReference>
<evidence type="ECO:0000256" key="6">
    <source>
        <dbReference type="ARBA" id="ARBA00038897"/>
    </source>
</evidence>
<keyword evidence="11" id="KW-1185">Reference proteome</keyword>
<dbReference type="InterPro" id="IPR036318">
    <property type="entry name" value="FAD-bd_PCMH-like_sf"/>
</dbReference>
<dbReference type="InterPro" id="IPR004113">
    <property type="entry name" value="FAD-bd_oxidored_4_C"/>
</dbReference>
<evidence type="ECO:0000256" key="2">
    <source>
        <dbReference type="ARBA" id="ARBA00008000"/>
    </source>
</evidence>
<dbReference type="Pfam" id="PF01565">
    <property type="entry name" value="FAD_binding_4"/>
    <property type="match status" value="1"/>
</dbReference>
<dbReference type="InterPro" id="IPR016166">
    <property type="entry name" value="FAD-bd_PCMH"/>
</dbReference>
<evidence type="ECO:0000256" key="8">
    <source>
        <dbReference type="SAM" id="MobiDB-lite"/>
    </source>
</evidence>
<evidence type="ECO:0000313" key="10">
    <source>
        <dbReference type="EMBL" id="KAF2110691.1"/>
    </source>
</evidence>
<dbReference type="GO" id="GO:0004458">
    <property type="term" value="F:D-lactate dehydrogenase (cytochrome) activity"/>
    <property type="evidence" value="ECO:0007669"/>
    <property type="project" value="UniProtKB-EC"/>
</dbReference>
<dbReference type="EC" id="1.1.2.4" evidence="6"/>
<dbReference type="PROSITE" id="PS51387">
    <property type="entry name" value="FAD_PCMH"/>
    <property type="match status" value="1"/>
</dbReference>
<comment type="cofactor">
    <cofactor evidence="1">
        <name>FAD</name>
        <dbReference type="ChEBI" id="CHEBI:57692"/>
    </cofactor>
</comment>
<evidence type="ECO:0000313" key="11">
    <source>
        <dbReference type="Proteomes" id="UP000799770"/>
    </source>
</evidence>
<dbReference type="InterPro" id="IPR016164">
    <property type="entry name" value="FAD-linked_Oxase-like_C"/>
</dbReference>
<protein>
    <recommendedName>
        <fullName evidence="6">D-lactate dehydrogenase (cytochrome)</fullName>
        <ecNumber evidence="6">1.1.2.4</ecNumber>
    </recommendedName>
</protein>
<organism evidence="10 11">
    <name type="scientific">Lophiotrema nucula</name>
    <dbReference type="NCBI Taxonomy" id="690887"/>
    <lineage>
        <taxon>Eukaryota</taxon>
        <taxon>Fungi</taxon>
        <taxon>Dikarya</taxon>
        <taxon>Ascomycota</taxon>
        <taxon>Pezizomycotina</taxon>
        <taxon>Dothideomycetes</taxon>
        <taxon>Pleosporomycetidae</taxon>
        <taxon>Pleosporales</taxon>
        <taxon>Lophiotremataceae</taxon>
        <taxon>Lophiotrema</taxon>
    </lineage>
</organism>
<dbReference type="InterPro" id="IPR006094">
    <property type="entry name" value="Oxid_FAD_bind_N"/>
</dbReference>
<proteinExistence type="inferred from homology"/>
<reference evidence="10" key="1">
    <citation type="journal article" date="2020" name="Stud. Mycol.">
        <title>101 Dothideomycetes genomes: a test case for predicting lifestyles and emergence of pathogens.</title>
        <authorList>
            <person name="Haridas S."/>
            <person name="Albert R."/>
            <person name="Binder M."/>
            <person name="Bloem J."/>
            <person name="Labutti K."/>
            <person name="Salamov A."/>
            <person name="Andreopoulos B."/>
            <person name="Baker S."/>
            <person name="Barry K."/>
            <person name="Bills G."/>
            <person name="Bluhm B."/>
            <person name="Cannon C."/>
            <person name="Castanera R."/>
            <person name="Culley D."/>
            <person name="Daum C."/>
            <person name="Ezra D."/>
            <person name="Gonzalez J."/>
            <person name="Henrissat B."/>
            <person name="Kuo A."/>
            <person name="Liang C."/>
            <person name="Lipzen A."/>
            <person name="Lutzoni F."/>
            <person name="Magnuson J."/>
            <person name="Mondo S."/>
            <person name="Nolan M."/>
            <person name="Ohm R."/>
            <person name="Pangilinan J."/>
            <person name="Park H.-J."/>
            <person name="Ramirez L."/>
            <person name="Alfaro M."/>
            <person name="Sun H."/>
            <person name="Tritt A."/>
            <person name="Yoshinaga Y."/>
            <person name="Zwiers L.-H."/>
            <person name="Turgeon B."/>
            <person name="Goodwin S."/>
            <person name="Spatafora J."/>
            <person name="Crous P."/>
            <person name="Grigoriev I."/>
        </authorList>
    </citation>
    <scope>NUCLEOTIDE SEQUENCE</scope>
    <source>
        <strain evidence="10">CBS 627.86</strain>
    </source>
</reference>
<dbReference type="FunFam" id="3.30.70.2740:FF:000001">
    <property type="entry name" value="D-lactate dehydrogenase mitochondrial"/>
    <property type="match status" value="1"/>
</dbReference>
<dbReference type="GO" id="GO:0008720">
    <property type="term" value="F:D-lactate dehydrogenase (NAD+) activity"/>
    <property type="evidence" value="ECO:0007669"/>
    <property type="project" value="TreeGrafter"/>
</dbReference>
<dbReference type="EMBL" id="ML977337">
    <property type="protein sequence ID" value="KAF2110691.1"/>
    <property type="molecule type" value="Genomic_DNA"/>
</dbReference>
<dbReference type="Gene3D" id="3.30.70.2740">
    <property type="match status" value="1"/>
</dbReference>
<evidence type="ECO:0000259" key="9">
    <source>
        <dbReference type="PROSITE" id="PS51387"/>
    </source>
</evidence>
<evidence type="ECO:0000256" key="5">
    <source>
        <dbReference type="ARBA" id="ARBA00023002"/>
    </source>
</evidence>
<dbReference type="GO" id="GO:0005739">
    <property type="term" value="C:mitochondrion"/>
    <property type="evidence" value="ECO:0007669"/>
    <property type="project" value="TreeGrafter"/>
</dbReference>
<feature type="region of interest" description="Disordered" evidence="8">
    <location>
        <begin position="1"/>
        <end position="22"/>
    </location>
</feature>
<dbReference type="GO" id="GO:0071949">
    <property type="term" value="F:FAD binding"/>
    <property type="evidence" value="ECO:0007669"/>
    <property type="project" value="InterPro"/>
</dbReference>
<accession>A0A6A5YX22</accession>
<dbReference type="PANTHER" id="PTHR11748:SF116">
    <property type="entry name" value="D-LACTATE DEHYDROGENASE (CYTOCHROME) (AFU_ORTHOLOGUE AFUA_7G02560)"/>
    <property type="match status" value="1"/>
</dbReference>
<evidence type="ECO:0000256" key="7">
    <source>
        <dbReference type="ARBA" id="ARBA00051436"/>
    </source>
</evidence>
<dbReference type="OrthoDB" id="7786253at2759"/>
<dbReference type="InterPro" id="IPR016171">
    <property type="entry name" value="Vanillyl_alc_oxidase_C-sub2"/>
</dbReference>
<keyword evidence="5" id="KW-0560">Oxidoreductase</keyword>
<comment type="similarity">
    <text evidence="2">Belongs to the FAD-binding oxidoreductase/transferase type 4 family.</text>
</comment>
<dbReference type="Proteomes" id="UP000799770">
    <property type="component" value="Unassembled WGS sequence"/>
</dbReference>
<sequence>MPTQKSTLPLSEAPKPTYNHTPENIEDLCQNLAEQLFTNDTTICFSKSKTRHSFAQPHESPAAVFRPRTTEEVSAIAKACHERNIAITSYGGGTSLGGALAATRGGICIDFQEMNKIIQVHEDDLDIVVQPNVGWVELNQYLDEKNLFFPPDPAPGAKIGGMIAMGCSGTNAYRYGTMKDWVLSLTLVLADGTIVKTRNRPRKSSAGYDLTNLIIGSEGTLALVTEAVLKLTALPKNLHVGLAVFETMAEGVSVAIAIMKSGTVLEAIELMDAAGTHSVNTSKLVPALTLLEKPTLFLKFSNPSPQTVTEQIALVRSICDQHHSLSFEASGEKERIDTLWAARKCLGNSFMSMKKDETDVFIHTDACVPLSNLARLVAESEALIAGTGWFCCNMAHAGDGNTHTAIVAPLADKAAVEELLSKIQRLALELEGTITGEHGVGLKLRDLLVEEVGKEGVDVMRGIKGALDPKGLLNPDKIIRLESDV</sequence>
<dbReference type="SUPFAM" id="SSF56176">
    <property type="entry name" value="FAD-binding/transporter-associated domain-like"/>
    <property type="match status" value="1"/>
</dbReference>
<evidence type="ECO:0000256" key="4">
    <source>
        <dbReference type="ARBA" id="ARBA00022827"/>
    </source>
</evidence>
<dbReference type="Gene3D" id="3.30.465.10">
    <property type="match status" value="1"/>
</dbReference>
<dbReference type="GO" id="GO:1903457">
    <property type="term" value="P:lactate catabolic process"/>
    <property type="evidence" value="ECO:0007669"/>
    <property type="project" value="TreeGrafter"/>
</dbReference>
<evidence type="ECO:0000256" key="1">
    <source>
        <dbReference type="ARBA" id="ARBA00001974"/>
    </source>
</evidence>
<keyword evidence="4" id="KW-0274">FAD</keyword>
<keyword evidence="3" id="KW-0285">Flavoprotein</keyword>
<name>A0A6A5YX22_9PLEO</name>
<gene>
    <name evidence="10" type="ORF">BDV96DRAFT_603764</name>
</gene>
<dbReference type="FunFam" id="1.10.45.10:FF:000001">
    <property type="entry name" value="D-lactate dehydrogenase mitochondrial"/>
    <property type="match status" value="1"/>
</dbReference>